<protein>
    <submittedName>
        <fullName evidence="1">Uncharacterized protein</fullName>
    </submittedName>
</protein>
<gene>
    <name evidence="1" type="ORF">EYW47_00625</name>
</gene>
<comment type="caution">
    <text evidence="1">The sequence shown here is derived from an EMBL/GenBank/DDBJ whole genome shotgun (WGS) entry which is preliminary data.</text>
</comment>
<dbReference type="AlphaFoldDB" id="A0A4R5MF80"/>
<dbReference type="EMBL" id="SMRP01000001">
    <property type="protein sequence ID" value="TDG25908.1"/>
    <property type="molecule type" value="Genomic_DNA"/>
</dbReference>
<organism evidence="1 2">
    <name type="scientific">Paraburkholderia silviterrae</name>
    <dbReference type="NCBI Taxonomy" id="2528715"/>
    <lineage>
        <taxon>Bacteria</taxon>
        <taxon>Pseudomonadati</taxon>
        <taxon>Pseudomonadota</taxon>
        <taxon>Betaproteobacteria</taxon>
        <taxon>Burkholderiales</taxon>
        <taxon>Burkholderiaceae</taxon>
        <taxon>Paraburkholderia</taxon>
    </lineage>
</organism>
<evidence type="ECO:0000313" key="1">
    <source>
        <dbReference type="EMBL" id="TDG25908.1"/>
    </source>
</evidence>
<name>A0A4R5MF80_9BURK</name>
<dbReference type="RefSeq" id="WP_133192960.1">
    <property type="nucleotide sequence ID" value="NZ_JBHUCW010000015.1"/>
</dbReference>
<sequence length="92" mass="9880">MPCTPFRLPGGISGIVCTRGRKRVHRCSVDGCSAPSGFQCDYQTKPGKTCDRHLCAVHAHQVGADVHFCPAHLAESSGKKQGDLFATTTHED</sequence>
<dbReference type="OrthoDB" id="9009086at2"/>
<accession>A0A4R5MF80</accession>
<evidence type="ECO:0000313" key="2">
    <source>
        <dbReference type="Proteomes" id="UP000295722"/>
    </source>
</evidence>
<proteinExistence type="predicted"/>
<dbReference type="Proteomes" id="UP000295722">
    <property type="component" value="Unassembled WGS sequence"/>
</dbReference>
<keyword evidence="2" id="KW-1185">Reference proteome</keyword>
<reference evidence="1 2" key="1">
    <citation type="submission" date="2019-03" db="EMBL/GenBank/DDBJ databases">
        <title>Paraburkholderia sp. 4M-K11, isolated from subtropical forest soil.</title>
        <authorList>
            <person name="Gao Z.-H."/>
            <person name="Qiu L.-H."/>
        </authorList>
    </citation>
    <scope>NUCLEOTIDE SEQUENCE [LARGE SCALE GENOMIC DNA]</scope>
    <source>
        <strain evidence="1 2">4M-K11</strain>
    </source>
</reference>